<dbReference type="PANTHER" id="PTHR45711:SF6">
    <property type="entry name" value="CHLORIDE CHANNEL PROTEIN"/>
    <property type="match status" value="1"/>
</dbReference>
<feature type="transmembrane region" description="Helical" evidence="9">
    <location>
        <begin position="444"/>
        <end position="470"/>
    </location>
</feature>
<dbReference type="PRINTS" id="PR00762">
    <property type="entry name" value="CLCHANNEL"/>
</dbReference>
<dbReference type="GO" id="GO:0005886">
    <property type="term" value="C:plasma membrane"/>
    <property type="evidence" value="ECO:0007669"/>
    <property type="project" value="TreeGrafter"/>
</dbReference>
<keyword evidence="3 9" id="KW-0812">Transmembrane</keyword>
<dbReference type="Gene3D" id="1.10.3080.10">
    <property type="entry name" value="Clc chloride channel"/>
    <property type="match status" value="1"/>
</dbReference>
<feature type="transmembrane region" description="Helical" evidence="9">
    <location>
        <begin position="325"/>
        <end position="345"/>
    </location>
</feature>
<evidence type="ECO:0000256" key="3">
    <source>
        <dbReference type="ARBA" id="ARBA00022692"/>
    </source>
</evidence>
<evidence type="ECO:0000256" key="7">
    <source>
        <dbReference type="ARBA" id="ARBA00023214"/>
    </source>
</evidence>
<dbReference type="InterPro" id="IPR001807">
    <property type="entry name" value="ClC"/>
</dbReference>
<comment type="caution">
    <text evidence="9">Lacks conserved residue(s) required for the propagation of feature annotation.</text>
</comment>
<dbReference type="EMBL" id="MBFS01001624">
    <property type="protein sequence ID" value="PVV00816.1"/>
    <property type="molecule type" value="Genomic_DNA"/>
</dbReference>
<feature type="domain" description="CBS" evidence="10">
    <location>
        <begin position="693"/>
        <end position="751"/>
    </location>
</feature>
<keyword evidence="4 9" id="KW-1133">Transmembrane helix</keyword>
<feature type="transmembrane region" description="Helical" evidence="9">
    <location>
        <begin position="97"/>
        <end position="117"/>
    </location>
</feature>
<comment type="caution">
    <text evidence="11">The sequence shown here is derived from an EMBL/GenBank/DDBJ whole genome shotgun (WGS) entry which is preliminary data.</text>
</comment>
<dbReference type="OrthoDB" id="431497at2759"/>
<evidence type="ECO:0000256" key="8">
    <source>
        <dbReference type="PROSITE-ProRule" id="PRU00703"/>
    </source>
</evidence>
<keyword evidence="2 9" id="KW-0813">Transport</keyword>
<evidence type="ECO:0000256" key="1">
    <source>
        <dbReference type="ARBA" id="ARBA00004141"/>
    </source>
</evidence>
<dbReference type="AlphaFoldDB" id="A0A2T9Z893"/>
<feature type="transmembrane region" description="Helical" evidence="9">
    <location>
        <begin position="476"/>
        <end position="497"/>
    </location>
</feature>
<dbReference type="InterPro" id="IPR000644">
    <property type="entry name" value="CBS_dom"/>
</dbReference>
<name>A0A2T9Z893_9FUNG</name>
<comment type="similarity">
    <text evidence="9">Belongs to the chloride channel (TC 2.A.49) family.</text>
</comment>
<feature type="transmembrane region" description="Helical" evidence="9">
    <location>
        <begin position="403"/>
        <end position="423"/>
    </location>
</feature>
<evidence type="ECO:0000256" key="5">
    <source>
        <dbReference type="ARBA" id="ARBA00023065"/>
    </source>
</evidence>
<feature type="transmembrane region" description="Helical" evidence="9">
    <location>
        <begin position="366"/>
        <end position="383"/>
    </location>
</feature>
<dbReference type="Proteomes" id="UP000245609">
    <property type="component" value="Unassembled WGS sequence"/>
</dbReference>
<gene>
    <name evidence="11" type="ORF">BB560_004790</name>
</gene>
<feature type="transmembrane region" description="Helical" evidence="9">
    <location>
        <begin position="274"/>
        <end position="298"/>
    </location>
</feature>
<proteinExistence type="inferred from homology"/>
<dbReference type="SUPFAM" id="SSF81340">
    <property type="entry name" value="Clc chloride channel"/>
    <property type="match status" value="1"/>
</dbReference>
<dbReference type="GO" id="GO:0005794">
    <property type="term" value="C:Golgi apparatus"/>
    <property type="evidence" value="ECO:0007669"/>
    <property type="project" value="TreeGrafter"/>
</dbReference>
<protein>
    <recommendedName>
        <fullName evidence="9">Chloride channel protein</fullName>
    </recommendedName>
</protein>
<evidence type="ECO:0000259" key="10">
    <source>
        <dbReference type="PROSITE" id="PS51371"/>
    </source>
</evidence>
<reference evidence="11 12" key="1">
    <citation type="journal article" date="2018" name="MBio">
        <title>Comparative Genomics Reveals the Core Gene Toolbox for the Fungus-Insect Symbiosis.</title>
        <authorList>
            <person name="Wang Y."/>
            <person name="Stata M."/>
            <person name="Wang W."/>
            <person name="Stajich J.E."/>
            <person name="White M.M."/>
            <person name="Moncalvo J.M."/>
        </authorList>
    </citation>
    <scope>NUCLEOTIDE SEQUENCE [LARGE SCALE GENOMIC DNA]</scope>
    <source>
        <strain evidence="11 12">SC-DP-2</strain>
    </source>
</reference>
<dbReference type="GO" id="GO:0005247">
    <property type="term" value="F:voltage-gated chloride channel activity"/>
    <property type="evidence" value="ECO:0007669"/>
    <property type="project" value="TreeGrafter"/>
</dbReference>
<keyword evidence="8" id="KW-0129">CBS domain</keyword>
<organism evidence="11 12">
    <name type="scientific">Smittium megazygosporum</name>
    <dbReference type="NCBI Taxonomy" id="133381"/>
    <lineage>
        <taxon>Eukaryota</taxon>
        <taxon>Fungi</taxon>
        <taxon>Fungi incertae sedis</taxon>
        <taxon>Zoopagomycota</taxon>
        <taxon>Kickxellomycotina</taxon>
        <taxon>Harpellomycetes</taxon>
        <taxon>Harpellales</taxon>
        <taxon>Legeriomycetaceae</taxon>
        <taxon>Smittium</taxon>
    </lineage>
</organism>
<comment type="subcellular location">
    <subcellularLocation>
        <location evidence="1 9">Membrane</location>
        <topology evidence="1 9">Multi-pass membrane protein</topology>
    </subcellularLocation>
</comment>
<dbReference type="InterPro" id="IPR046342">
    <property type="entry name" value="CBS_dom_sf"/>
</dbReference>
<evidence type="ECO:0000256" key="2">
    <source>
        <dbReference type="ARBA" id="ARBA00022448"/>
    </source>
</evidence>
<evidence type="ECO:0000313" key="12">
    <source>
        <dbReference type="Proteomes" id="UP000245609"/>
    </source>
</evidence>
<keyword evidence="12" id="KW-1185">Reference proteome</keyword>
<keyword evidence="7 9" id="KW-0868">Chloride</keyword>
<dbReference type="InterPro" id="IPR014743">
    <property type="entry name" value="Cl-channel_core"/>
</dbReference>
<dbReference type="SMART" id="SM00116">
    <property type="entry name" value="CBS"/>
    <property type="match status" value="1"/>
</dbReference>
<evidence type="ECO:0000313" key="11">
    <source>
        <dbReference type="EMBL" id="PVV00816.1"/>
    </source>
</evidence>
<sequence length="765" mass="84994">MLPDSYTTNNDNPEQTFLPLQDLSDRNASLSNYNEGRVAAFASWFATGPLKRARYKDFSSIDWLFDNYKDRERLHLLKNSAKSYLGKLKLIYEMSQTWIILLLVGITIGIFSTFISVSTQWLIDLKDGYCSTGFYLNQKFCCWMTEDFCEDWVTWGESIGVTWSIGENLIQFLSTLVDAIVFSALSTFLVTFYSPYAAGQGIAELKTIMSGFLIREFLSIKTMLIKSVSVVLAVASGLQVGKEVSLVHISACATDTFSKLFPSIANSEAQQRKLISAASAAGFSVAFGAPIAGVLFSLEYLDPFRNGKLVPFQNVYERTWQPFELGFFVFIGIVGGIIGAIIIRLNSLFFSYRLRSRINKYARGEVVAIAAVTVIVCYGNIFARSDSVTLVSNLFTELSSEIAVPTGIFLPSMAIGACFGRALGIVLQDLNSSCLAETKCITPAVYALVGAAAVLSSTTGMRVSVVVVMFELTGALVYVLPLMVAVTVSTWIAKLISQRDIFGSVIRLHEYPYLEKEKEYNIAGTARGIMTPVHNIVYINSKNQTLESLEALIYQQPTLYKNNTETNSGLQYRPNSISENRSTQYQGFPIIHSLESMHILGYISANDLKLGLETAFSSNSFDPSTKCYFGSISEFSDGVSISDFRDSTSIKRSFSSQFDLDVATTSTYPINDIPEYSEFEESDSINVDLRPYMDISPLTVFPETPIVLVIEMFRQLGIRQVLVAKDRVLYGIITKKDILKCADELDQPYSFSIISYFFPSLARGL</sequence>
<accession>A0A2T9Z893</accession>
<keyword evidence="5 9" id="KW-0406">Ion transport</keyword>
<dbReference type="PANTHER" id="PTHR45711">
    <property type="entry name" value="CHLORIDE CHANNEL PROTEIN"/>
    <property type="match status" value="1"/>
</dbReference>
<dbReference type="SUPFAM" id="SSF54631">
    <property type="entry name" value="CBS-domain pair"/>
    <property type="match status" value="1"/>
</dbReference>
<dbReference type="Pfam" id="PF00654">
    <property type="entry name" value="Voltage_CLC"/>
    <property type="match status" value="2"/>
</dbReference>
<dbReference type="Gene3D" id="3.90.1280.20">
    <property type="match status" value="1"/>
</dbReference>
<dbReference type="GO" id="GO:0005769">
    <property type="term" value="C:early endosome"/>
    <property type="evidence" value="ECO:0007669"/>
    <property type="project" value="TreeGrafter"/>
</dbReference>
<dbReference type="Gene3D" id="3.10.580.20">
    <property type="match status" value="1"/>
</dbReference>
<evidence type="ECO:0000256" key="6">
    <source>
        <dbReference type="ARBA" id="ARBA00023136"/>
    </source>
</evidence>
<keyword evidence="6 9" id="KW-0472">Membrane</keyword>
<dbReference type="Pfam" id="PF00571">
    <property type="entry name" value="CBS"/>
    <property type="match status" value="1"/>
</dbReference>
<evidence type="ECO:0000256" key="9">
    <source>
        <dbReference type="RuleBase" id="RU361221"/>
    </source>
</evidence>
<feature type="transmembrane region" description="Helical" evidence="9">
    <location>
        <begin position="172"/>
        <end position="196"/>
    </location>
</feature>
<evidence type="ECO:0000256" key="4">
    <source>
        <dbReference type="ARBA" id="ARBA00022989"/>
    </source>
</evidence>
<dbReference type="PROSITE" id="PS51371">
    <property type="entry name" value="CBS"/>
    <property type="match status" value="1"/>
</dbReference>